<proteinExistence type="predicted"/>
<name>T0ZEE1_9ZZZZ</name>
<evidence type="ECO:0000313" key="1">
    <source>
        <dbReference type="EMBL" id="EQD43438.1"/>
    </source>
</evidence>
<sequence length="219" mass="24870">MVERECMETVRRVLPASHELWSEEHMPPTYKGTLLRVPDYTGKLWQIDGLVANSTAPLYPVAIVDPKYIQRTKWCYDKGGWLCTVHPQLSRTFSTLRGSVALLAGRWSPASIKVIEQHRITVIQLPYEHIQTVMTSHGVNMGWKDEDSDWAAIPAFQAFSQLPAPELEKIPGELLAPIVKRLQEEVLKLLEDKPRAIATLDLELTTNRGEYVRVEAQSL</sequence>
<accession>T0ZEE1</accession>
<dbReference type="AlphaFoldDB" id="T0ZEE1"/>
<dbReference type="EMBL" id="AUZY01009115">
    <property type="protein sequence ID" value="EQD43438.1"/>
    <property type="molecule type" value="Genomic_DNA"/>
</dbReference>
<organism evidence="1">
    <name type="scientific">mine drainage metagenome</name>
    <dbReference type="NCBI Taxonomy" id="410659"/>
    <lineage>
        <taxon>unclassified sequences</taxon>
        <taxon>metagenomes</taxon>
        <taxon>ecological metagenomes</taxon>
    </lineage>
</organism>
<feature type="non-terminal residue" evidence="1">
    <location>
        <position position="219"/>
    </location>
</feature>
<comment type="caution">
    <text evidence="1">The sequence shown here is derived from an EMBL/GenBank/DDBJ whole genome shotgun (WGS) entry which is preliminary data.</text>
</comment>
<protein>
    <submittedName>
        <fullName evidence="1">Uncharacterized protein</fullName>
    </submittedName>
</protein>
<reference evidence="1" key="1">
    <citation type="submission" date="2013-08" db="EMBL/GenBank/DDBJ databases">
        <authorList>
            <person name="Mendez C."/>
            <person name="Richter M."/>
            <person name="Ferrer M."/>
            <person name="Sanchez J."/>
        </authorList>
    </citation>
    <scope>NUCLEOTIDE SEQUENCE</scope>
</reference>
<reference evidence="1" key="2">
    <citation type="journal article" date="2014" name="ISME J.">
        <title>Microbial stratification in low pH oxic and suboxic macroscopic growths along an acid mine drainage.</title>
        <authorList>
            <person name="Mendez-Garcia C."/>
            <person name="Mesa V."/>
            <person name="Sprenger R.R."/>
            <person name="Richter M."/>
            <person name="Diez M.S."/>
            <person name="Solano J."/>
            <person name="Bargiela R."/>
            <person name="Golyshina O.V."/>
            <person name="Manteca A."/>
            <person name="Ramos J.L."/>
            <person name="Gallego J.R."/>
            <person name="Llorente I."/>
            <person name="Martins Dos Santos V.A."/>
            <person name="Jensen O.N."/>
            <person name="Pelaez A.I."/>
            <person name="Sanchez J."/>
            <person name="Ferrer M."/>
        </authorList>
    </citation>
    <scope>NUCLEOTIDE SEQUENCE</scope>
</reference>
<gene>
    <name evidence="1" type="ORF">B1B_13822</name>
</gene>